<dbReference type="InterPro" id="IPR009003">
    <property type="entry name" value="Peptidase_S1_PA"/>
</dbReference>
<dbReference type="InterPro" id="IPR043504">
    <property type="entry name" value="Peptidase_S1_PA_chymotrypsin"/>
</dbReference>
<dbReference type="GO" id="GO:0004252">
    <property type="term" value="F:serine-type endopeptidase activity"/>
    <property type="evidence" value="ECO:0007669"/>
    <property type="project" value="InterPro"/>
</dbReference>
<dbReference type="Proteomes" id="UP000653454">
    <property type="component" value="Unassembled WGS sequence"/>
</dbReference>
<dbReference type="InterPro" id="IPR001314">
    <property type="entry name" value="Peptidase_S1A"/>
</dbReference>
<dbReference type="FunFam" id="2.40.10.10:FF:000054">
    <property type="entry name" value="Complement C1r subcomponent"/>
    <property type="match status" value="1"/>
</dbReference>
<dbReference type="InterPro" id="IPR001254">
    <property type="entry name" value="Trypsin_dom"/>
</dbReference>
<gene>
    <name evidence="7" type="ORF">PLXY2_LOCUS3575</name>
</gene>
<comment type="subcellular location">
    <subcellularLocation>
        <location evidence="1">Secreted</location>
    </subcellularLocation>
</comment>
<dbReference type="PANTHER" id="PTHR24258">
    <property type="entry name" value="SERINE PROTEASE-RELATED"/>
    <property type="match status" value="1"/>
</dbReference>
<evidence type="ECO:0000313" key="8">
    <source>
        <dbReference type="Proteomes" id="UP000653454"/>
    </source>
</evidence>
<proteinExistence type="predicted"/>
<dbReference type="PROSITE" id="PS50240">
    <property type="entry name" value="TRYPSIN_DOM"/>
    <property type="match status" value="1"/>
</dbReference>
<keyword evidence="5" id="KW-0325">Glycoprotein</keyword>
<evidence type="ECO:0000256" key="2">
    <source>
        <dbReference type="ARBA" id="ARBA00022525"/>
    </source>
</evidence>
<evidence type="ECO:0000256" key="4">
    <source>
        <dbReference type="ARBA" id="ARBA00023157"/>
    </source>
</evidence>
<accession>A0A8S4DZD8</accession>
<dbReference type="PANTHER" id="PTHR24258:SF129">
    <property type="entry name" value="LP15124P-RELATED"/>
    <property type="match status" value="1"/>
</dbReference>
<protein>
    <submittedName>
        <fullName evidence="7">(diamondback moth) hypothetical protein</fullName>
    </submittedName>
</protein>
<dbReference type="SUPFAM" id="SSF50494">
    <property type="entry name" value="Trypsin-like serine proteases"/>
    <property type="match status" value="1"/>
</dbReference>
<comment type="caution">
    <text evidence="7">The sequence shown here is derived from an EMBL/GenBank/DDBJ whole genome shotgun (WGS) entry which is preliminary data.</text>
</comment>
<name>A0A8S4DZD8_PLUXY</name>
<feature type="domain" description="Peptidase S1" evidence="6">
    <location>
        <begin position="56"/>
        <end position="330"/>
    </location>
</feature>
<evidence type="ECO:0000256" key="5">
    <source>
        <dbReference type="ARBA" id="ARBA00023180"/>
    </source>
</evidence>
<keyword evidence="8" id="KW-1185">Reference proteome</keyword>
<evidence type="ECO:0000313" key="7">
    <source>
        <dbReference type="EMBL" id="CAG9106588.1"/>
    </source>
</evidence>
<dbReference type="GO" id="GO:0006508">
    <property type="term" value="P:proteolysis"/>
    <property type="evidence" value="ECO:0007669"/>
    <property type="project" value="InterPro"/>
</dbReference>
<sequence length="343" mass="37517">MHLKDKYADRYKLSLGSSVLLINAILVTVEAASITNDVKPDVAVRSNPGIKEPPVVASGPNLCGYSNLGDLDSIRDRVQEKEHADFLEYPWMIALLRRSLNTSAWSHSGYLGGGTLIHPRVVLTAAHKVHGLKAEDMKCRAGEWDTLNTDEIYGHQEQNVAKIVRHPDFYYDSILNSVALLFLAAPFRQAPNVGLACLGPQLPPAGTVCYSSGWGKQKLGAKDSEIGGMLKKVELPLLSRSECQARLRKTRLSNYFTLHESLMCAGGEEGKDTCAGDGGSPLVCHIGDPSHQRFALYGMVAYGIGCGEDGVPGVYVDAPHFHTWVQEKMREEGLSTESFMFIE</sequence>
<evidence type="ECO:0000256" key="1">
    <source>
        <dbReference type="ARBA" id="ARBA00004613"/>
    </source>
</evidence>
<evidence type="ECO:0000256" key="3">
    <source>
        <dbReference type="ARBA" id="ARBA00022729"/>
    </source>
</evidence>
<dbReference type="GO" id="GO:0005576">
    <property type="term" value="C:extracellular region"/>
    <property type="evidence" value="ECO:0007669"/>
    <property type="project" value="UniProtKB-SubCell"/>
</dbReference>
<keyword evidence="2" id="KW-0964">Secreted</keyword>
<evidence type="ECO:0000259" key="6">
    <source>
        <dbReference type="PROSITE" id="PS50240"/>
    </source>
</evidence>
<dbReference type="PRINTS" id="PR00722">
    <property type="entry name" value="CHYMOTRYPSIN"/>
</dbReference>
<dbReference type="CDD" id="cd00190">
    <property type="entry name" value="Tryp_SPc"/>
    <property type="match status" value="1"/>
</dbReference>
<dbReference type="Gene3D" id="2.40.10.10">
    <property type="entry name" value="Trypsin-like serine proteases"/>
    <property type="match status" value="2"/>
</dbReference>
<dbReference type="EMBL" id="CAJHNJ030000009">
    <property type="protein sequence ID" value="CAG9106588.1"/>
    <property type="molecule type" value="Genomic_DNA"/>
</dbReference>
<organism evidence="7 8">
    <name type="scientific">Plutella xylostella</name>
    <name type="common">Diamondback moth</name>
    <name type="synonym">Plutella maculipennis</name>
    <dbReference type="NCBI Taxonomy" id="51655"/>
    <lineage>
        <taxon>Eukaryota</taxon>
        <taxon>Metazoa</taxon>
        <taxon>Ecdysozoa</taxon>
        <taxon>Arthropoda</taxon>
        <taxon>Hexapoda</taxon>
        <taxon>Insecta</taxon>
        <taxon>Pterygota</taxon>
        <taxon>Neoptera</taxon>
        <taxon>Endopterygota</taxon>
        <taxon>Lepidoptera</taxon>
        <taxon>Glossata</taxon>
        <taxon>Ditrysia</taxon>
        <taxon>Yponomeutoidea</taxon>
        <taxon>Plutellidae</taxon>
        <taxon>Plutella</taxon>
    </lineage>
</organism>
<keyword evidence="3" id="KW-0732">Signal</keyword>
<reference evidence="7" key="1">
    <citation type="submission" date="2020-11" db="EMBL/GenBank/DDBJ databases">
        <authorList>
            <person name="Whiteford S."/>
        </authorList>
    </citation>
    <scope>NUCLEOTIDE SEQUENCE</scope>
</reference>
<dbReference type="SMART" id="SM00020">
    <property type="entry name" value="Tryp_SPc"/>
    <property type="match status" value="1"/>
</dbReference>
<dbReference type="Pfam" id="PF00089">
    <property type="entry name" value="Trypsin"/>
    <property type="match status" value="1"/>
</dbReference>
<dbReference type="AlphaFoldDB" id="A0A8S4DZD8"/>
<keyword evidence="4" id="KW-1015">Disulfide bond</keyword>